<accession>A0A370H533</accession>
<evidence type="ECO:0000313" key="3">
    <source>
        <dbReference type="Proteomes" id="UP000254925"/>
    </source>
</evidence>
<sequence length="428" mass="46844">MNSLNPFPVPTRTSKTEEVYLEEGERHLRRARRLFPEIACPAKALVAVRESEPVLKARTARRYWQEHLTILDKLRQSNEISEDVLVTAQATIAAALFDSRQRPSAPRTGAKKVRNLTRTEAAVLIEALAQKVQGPKADDIDRYLLLYARLAPSLGFRPIEGIGFQISGATLLVPCAKNSNGRAGRDTRGIDLSSAEAGFLHLVAEFISVQRSLIDAKGGFDAFYHVARQRLARLSIRVINRRICPYSFRHVAMATWKAAGYDAATIALLAGHSSKVTAGKHYAGKSKGWTADFAFVAPADVPAVAADETAMPTNNANPVEATRTNEVHAPTAGLGAISEPNNQADEEAERLTKWDMFFETSSLPTPPQISRATALWGRRRDPAHPEAYQHPMPSSLDLDPVEIPAHADLREPDAADVVEEDAGLGMCF</sequence>
<dbReference type="GO" id="GO:0015074">
    <property type="term" value="P:DNA integration"/>
    <property type="evidence" value="ECO:0007669"/>
    <property type="project" value="InterPro"/>
</dbReference>
<dbReference type="Proteomes" id="UP000254925">
    <property type="component" value="Unassembled WGS sequence"/>
</dbReference>
<dbReference type="InterPro" id="IPR011010">
    <property type="entry name" value="DNA_brk_join_enz"/>
</dbReference>
<name>A0A370H533_9HYPH</name>
<dbReference type="RefSeq" id="WP_114773037.1">
    <property type="nucleotide sequence ID" value="NZ_QQBB01000017.1"/>
</dbReference>
<organism evidence="2 3">
    <name type="scientific">Microvirga subterranea</name>
    <dbReference type="NCBI Taxonomy" id="186651"/>
    <lineage>
        <taxon>Bacteria</taxon>
        <taxon>Pseudomonadati</taxon>
        <taxon>Pseudomonadota</taxon>
        <taxon>Alphaproteobacteria</taxon>
        <taxon>Hyphomicrobiales</taxon>
        <taxon>Methylobacteriaceae</taxon>
        <taxon>Microvirga</taxon>
    </lineage>
</organism>
<dbReference type="OrthoDB" id="8272756at2"/>
<dbReference type="Gene3D" id="1.10.443.10">
    <property type="entry name" value="Intergrase catalytic core"/>
    <property type="match status" value="1"/>
</dbReference>
<dbReference type="InterPro" id="IPR013762">
    <property type="entry name" value="Integrase-like_cat_sf"/>
</dbReference>
<protein>
    <recommendedName>
        <fullName evidence="4">Phage integrase family protein</fullName>
    </recommendedName>
</protein>
<proteinExistence type="predicted"/>
<dbReference type="GO" id="GO:0006310">
    <property type="term" value="P:DNA recombination"/>
    <property type="evidence" value="ECO:0007669"/>
    <property type="project" value="UniProtKB-KW"/>
</dbReference>
<dbReference type="SUPFAM" id="SSF56349">
    <property type="entry name" value="DNA breaking-rejoining enzymes"/>
    <property type="match status" value="1"/>
</dbReference>
<evidence type="ECO:0000313" key="2">
    <source>
        <dbReference type="EMBL" id="RDI51472.1"/>
    </source>
</evidence>
<keyword evidence="1" id="KW-0233">DNA recombination</keyword>
<keyword evidence="3" id="KW-1185">Reference proteome</keyword>
<comment type="caution">
    <text evidence="2">The sequence shown here is derived from an EMBL/GenBank/DDBJ whole genome shotgun (WGS) entry which is preliminary data.</text>
</comment>
<dbReference type="EMBL" id="QQBB01000017">
    <property type="protein sequence ID" value="RDI51472.1"/>
    <property type="molecule type" value="Genomic_DNA"/>
</dbReference>
<evidence type="ECO:0000256" key="1">
    <source>
        <dbReference type="ARBA" id="ARBA00023172"/>
    </source>
</evidence>
<dbReference type="GO" id="GO:0003677">
    <property type="term" value="F:DNA binding"/>
    <property type="evidence" value="ECO:0007669"/>
    <property type="project" value="InterPro"/>
</dbReference>
<evidence type="ECO:0008006" key="4">
    <source>
        <dbReference type="Google" id="ProtNLM"/>
    </source>
</evidence>
<reference evidence="2 3" key="1">
    <citation type="submission" date="2018-07" db="EMBL/GenBank/DDBJ databases">
        <title>Genomic Encyclopedia of Type Strains, Phase IV (KMG-IV): sequencing the most valuable type-strain genomes for metagenomic binning, comparative biology and taxonomic classification.</title>
        <authorList>
            <person name="Goeker M."/>
        </authorList>
    </citation>
    <scope>NUCLEOTIDE SEQUENCE [LARGE SCALE GENOMIC DNA]</scope>
    <source>
        <strain evidence="2 3">DSM 14364</strain>
    </source>
</reference>
<dbReference type="AlphaFoldDB" id="A0A370H533"/>
<gene>
    <name evidence="2" type="ORF">DES45_1171</name>
</gene>